<sequence length="330" mass="35837">MPRRDKGAGRGSGQEPDIEALLDDLYTTRPPDFVARRAELAAAAKDAGDADGARRLTAARRPTLSAWAANLLALSRPDECRQFLDLGQALREAHQRLDRAQLKELSGQQWGVIAAMSVQARSLAGEAGHQLSDAAQREVEATLRAVLADPDAADRWAAGRLQSPLTPPSSLPASSLPPPAVPAAAAAGEGTTTPGASADRATRRPGTKAPAVTTHRDDLAERRRAKEERLARARAKADTADQRLRSQVKELATAETALDRARTRRDRGRERAEAAEQRLRKAHEDLDRADRALEEAEERHRAAADEHSRAERAARDAAREVQHLDGRRGR</sequence>
<evidence type="ECO:0000256" key="1">
    <source>
        <dbReference type="SAM" id="MobiDB-lite"/>
    </source>
</evidence>
<feature type="region of interest" description="Disordered" evidence="1">
    <location>
        <begin position="161"/>
        <end position="330"/>
    </location>
</feature>
<protein>
    <submittedName>
        <fullName evidence="2">Uncharacterized protein</fullName>
    </submittedName>
</protein>
<feature type="compositionally biased region" description="Basic and acidic residues" evidence="1">
    <location>
        <begin position="214"/>
        <end position="248"/>
    </location>
</feature>
<reference evidence="2 3" key="1">
    <citation type="submission" date="2016-10" db="EMBL/GenBank/DDBJ databases">
        <authorList>
            <person name="de Groot N.N."/>
        </authorList>
    </citation>
    <scope>NUCLEOTIDE SEQUENCE [LARGE SCALE GENOMIC DNA]</scope>
    <source>
        <strain evidence="2 3">CGMCC 4.2026</strain>
    </source>
</reference>
<evidence type="ECO:0000313" key="2">
    <source>
        <dbReference type="EMBL" id="SEP09218.1"/>
    </source>
</evidence>
<feature type="compositionally biased region" description="Pro residues" evidence="1">
    <location>
        <begin position="165"/>
        <end position="181"/>
    </location>
</feature>
<dbReference type="Gene3D" id="1.20.120.330">
    <property type="entry name" value="Nucleotidyltransferases domain 2"/>
    <property type="match status" value="1"/>
</dbReference>
<gene>
    <name evidence="2" type="ORF">SAMN05216267_10985</name>
</gene>
<dbReference type="AlphaFoldDB" id="A0A1H8V361"/>
<dbReference type="EMBL" id="FODD01000098">
    <property type="protein sequence ID" value="SEP09218.1"/>
    <property type="molecule type" value="Genomic_DNA"/>
</dbReference>
<feature type="compositionally biased region" description="Low complexity" evidence="1">
    <location>
        <begin position="182"/>
        <end position="198"/>
    </location>
</feature>
<keyword evidence="3" id="KW-1185">Reference proteome</keyword>
<evidence type="ECO:0000313" key="3">
    <source>
        <dbReference type="Proteomes" id="UP000181951"/>
    </source>
</evidence>
<proteinExistence type="predicted"/>
<dbReference type="RefSeq" id="WP_075018413.1">
    <property type="nucleotide sequence ID" value="NZ_FODD01000098.1"/>
</dbReference>
<organism evidence="2 3">
    <name type="scientific">Actinacidiphila rubida</name>
    <dbReference type="NCBI Taxonomy" id="310780"/>
    <lineage>
        <taxon>Bacteria</taxon>
        <taxon>Bacillati</taxon>
        <taxon>Actinomycetota</taxon>
        <taxon>Actinomycetes</taxon>
        <taxon>Kitasatosporales</taxon>
        <taxon>Streptomycetaceae</taxon>
        <taxon>Actinacidiphila</taxon>
    </lineage>
</organism>
<accession>A0A1H8V361</accession>
<dbReference type="STRING" id="310780.SAMN05216267_10985"/>
<dbReference type="SUPFAM" id="SSF57997">
    <property type="entry name" value="Tropomyosin"/>
    <property type="match status" value="1"/>
</dbReference>
<feature type="compositionally biased region" description="Basic and acidic residues" evidence="1">
    <location>
        <begin position="257"/>
        <end position="330"/>
    </location>
</feature>
<dbReference type="Proteomes" id="UP000181951">
    <property type="component" value="Unassembled WGS sequence"/>
</dbReference>
<name>A0A1H8V361_9ACTN</name>